<evidence type="ECO:0000313" key="6">
    <source>
        <dbReference type="EMBL" id="PTB96441.1"/>
    </source>
</evidence>
<dbReference type="GO" id="GO:0012505">
    <property type="term" value="C:endomembrane system"/>
    <property type="evidence" value="ECO:0007669"/>
    <property type="project" value="UniProtKB-SubCell"/>
</dbReference>
<accession>A0A2T4DRJ2</accession>
<keyword evidence="4 5" id="KW-0472">Membrane</keyword>
<name>A0A2T4DRJ2_9BACT</name>
<organism evidence="6 7">
    <name type="scientific">Marivirga lumbricoides</name>
    <dbReference type="NCBI Taxonomy" id="1046115"/>
    <lineage>
        <taxon>Bacteria</taxon>
        <taxon>Pseudomonadati</taxon>
        <taxon>Bacteroidota</taxon>
        <taxon>Cytophagia</taxon>
        <taxon>Cytophagales</taxon>
        <taxon>Marivirgaceae</taxon>
        <taxon>Marivirga</taxon>
    </lineage>
</organism>
<proteinExistence type="predicted"/>
<evidence type="ECO:0000313" key="7">
    <source>
        <dbReference type="Proteomes" id="UP000240608"/>
    </source>
</evidence>
<feature type="transmembrane region" description="Helical" evidence="5">
    <location>
        <begin position="6"/>
        <end position="25"/>
    </location>
</feature>
<protein>
    <recommendedName>
        <fullName evidence="8">NnrU domain-containing protein</fullName>
    </recommendedName>
</protein>
<comment type="subcellular location">
    <subcellularLocation>
        <location evidence="1">Endomembrane system</location>
        <topology evidence="1">Multi-pass membrane protein</topology>
    </subcellularLocation>
</comment>
<feature type="transmembrane region" description="Helical" evidence="5">
    <location>
        <begin position="150"/>
        <end position="167"/>
    </location>
</feature>
<reference evidence="6 7" key="1">
    <citation type="submission" date="2018-03" db="EMBL/GenBank/DDBJ databases">
        <title>Cross-interface Injection: A General Nanoliter Liquid Handling Method Applied to Single Cells Genome Amplification Automated Nanoliter Liquid Handling Applied to Single Cell Multiple Displacement Amplification.</title>
        <authorList>
            <person name="Yun J."/>
            <person name="Xu P."/>
            <person name="Xu J."/>
            <person name="Dai X."/>
            <person name="Wang Y."/>
            <person name="Zheng X."/>
            <person name="Cao C."/>
            <person name="Yi Q."/>
            <person name="Zhu Y."/>
            <person name="Wang L."/>
            <person name="Dong Z."/>
            <person name="Huang Y."/>
            <person name="Huang L."/>
            <person name="Du W."/>
        </authorList>
    </citation>
    <scope>NUCLEOTIDE SEQUENCE [LARGE SCALE GENOMIC DNA]</scope>
    <source>
        <strain evidence="6 7">Z-D1-2</strain>
    </source>
</reference>
<keyword evidence="3 5" id="KW-1133">Transmembrane helix</keyword>
<dbReference type="AlphaFoldDB" id="A0A2T4DRJ2"/>
<evidence type="ECO:0000256" key="4">
    <source>
        <dbReference type="ARBA" id="ARBA00023136"/>
    </source>
</evidence>
<keyword evidence="2 5" id="KW-0812">Transmembrane</keyword>
<dbReference type="PANTHER" id="PTHR12714">
    <property type="entry name" value="PROTEIN-S ISOPRENYLCYSTEINE O-METHYLTRANSFERASE"/>
    <property type="match status" value="1"/>
</dbReference>
<dbReference type="PANTHER" id="PTHR12714:SF9">
    <property type="entry name" value="PROTEIN-S-ISOPRENYLCYSTEINE O-METHYLTRANSFERASE"/>
    <property type="match status" value="1"/>
</dbReference>
<dbReference type="InterPro" id="IPR007318">
    <property type="entry name" value="Phopholipid_MeTrfase"/>
</dbReference>
<dbReference type="GO" id="GO:0016740">
    <property type="term" value="F:transferase activity"/>
    <property type="evidence" value="ECO:0007669"/>
    <property type="project" value="UniProtKB-ARBA"/>
</dbReference>
<evidence type="ECO:0008006" key="8">
    <source>
        <dbReference type="Google" id="ProtNLM"/>
    </source>
</evidence>
<gene>
    <name evidence="6" type="ORF">C9994_07375</name>
</gene>
<feature type="transmembrane region" description="Helical" evidence="5">
    <location>
        <begin position="127"/>
        <end position="144"/>
    </location>
</feature>
<sequence>MSYPFNYLMIVLGWLIFGFIHSFLASEKLKLKAYGKGISPLNYRRLYTLLSVILILAVLLLGSFIEPVYFMPINKSSESVGLIIATFGFLLTKLSFKNTSFRSFLGLKEEEKSPKLQKAGIYARIRHPLYTATILFLIGFAIFSPSYVNLLHAVCLFIYLMIGVQYEEKRLIRTFGKEYEDYKEQVPMLLPRFGFRK</sequence>
<dbReference type="Gene3D" id="1.20.120.1630">
    <property type="match status" value="1"/>
</dbReference>
<evidence type="ECO:0000256" key="5">
    <source>
        <dbReference type="SAM" id="Phobius"/>
    </source>
</evidence>
<comment type="caution">
    <text evidence="6">The sequence shown here is derived from an EMBL/GenBank/DDBJ whole genome shotgun (WGS) entry which is preliminary data.</text>
</comment>
<feature type="transmembrane region" description="Helical" evidence="5">
    <location>
        <begin position="46"/>
        <end position="65"/>
    </location>
</feature>
<dbReference type="Pfam" id="PF04191">
    <property type="entry name" value="PEMT"/>
    <property type="match status" value="1"/>
</dbReference>
<dbReference type="Proteomes" id="UP000240608">
    <property type="component" value="Unassembled WGS sequence"/>
</dbReference>
<evidence type="ECO:0000256" key="1">
    <source>
        <dbReference type="ARBA" id="ARBA00004127"/>
    </source>
</evidence>
<evidence type="ECO:0000256" key="3">
    <source>
        <dbReference type="ARBA" id="ARBA00022989"/>
    </source>
</evidence>
<evidence type="ECO:0000256" key="2">
    <source>
        <dbReference type="ARBA" id="ARBA00022692"/>
    </source>
</evidence>
<dbReference type="EMBL" id="PYVU01000051">
    <property type="protein sequence ID" value="PTB96441.1"/>
    <property type="molecule type" value="Genomic_DNA"/>
</dbReference>
<feature type="transmembrane region" description="Helical" evidence="5">
    <location>
        <begin position="77"/>
        <end position="96"/>
    </location>
</feature>